<feature type="region of interest" description="Disordered" evidence="10">
    <location>
        <begin position="62"/>
        <end position="96"/>
    </location>
</feature>
<feature type="compositionally biased region" description="Low complexity" evidence="10">
    <location>
        <begin position="82"/>
        <end position="94"/>
    </location>
</feature>
<sequence>MEEEQQQKRHRSQQQQQQQQPQARVPCARCGSIDTKFCYYNNYNTSQPRYYCRTCKRHWTHGGTLRNVPEGGSSKKTKKKPSSSSSSSSASSLKLAHQQFLHDQPPALAAAGISNSDRGPLPPPSPLFLGAGGGRAAGVVGGGLIRDDLAALPAFANPAGGIVGDFARANPPPGFNPLVDGITLQQLVQQPRLSLALHQNLLMFQQQQGNWRQNSPAAPFAAPAPTIAADTTEEEIRNRNNSMFNMPRPPPPPSSFM</sequence>
<keyword evidence="5 8" id="KW-0238">DNA-binding</keyword>
<dbReference type="GO" id="GO:0005634">
    <property type="term" value="C:nucleus"/>
    <property type="evidence" value="ECO:0007669"/>
    <property type="project" value="UniProtKB-SubCell"/>
</dbReference>
<evidence type="ECO:0000256" key="2">
    <source>
        <dbReference type="ARBA" id="ARBA00022771"/>
    </source>
</evidence>
<feature type="region of interest" description="Disordered" evidence="10">
    <location>
        <begin position="1"/>
        <end position="26"/>
    </location>
</feature>
<comment type="function">
    <text evidence="9">Transcription factor that binds specifically to a 5'-AA[AG]G-3' consensus core sequence.</text>
</comment>
<keyword evidence="4 9" id="KW-0805">Transcription regulation</keyword>
<evidence type="ECO:0000256" key="8">
    <source>
        <dbReference type="PROSITE-ProRule" id="PRU00071"/>
    </source>
</evidence>
<dbReference type="Proteomes" id="UP001327560">
    <property type="component" value="Chromosome 1"/>
</dbReference>
<feature type="compositionally biased region" description="Low complexity" evidence="10">
    <location>
        <begin position="13"/>
        <end position="24"/>
    </location>
</feature>
<name>A0AAQ3JL39_9LILI</name>
<dbReference type="AlphaFoldDB" id="A0AAQ3JL39"/>
<dbReference type="GO" id="GO:0003677">
    <property type="term" value="F:DNA binding"/>
    <property type="evidence" value="ECO:0007669"/>
    <property type="project" value="UniProtKB-UniRule"/>
</dbReference>
<feature type="domain" description="Dof-type" evidence="11">
    <location>
        <begin position="25"/>
        <end position="79"/>
    </location>
</feature>
<evidence type="ECO:0000256" key="5">
    <source>
        <dbReference type="ARBA" id="ARBA00023125"/>
    </source>
</evidence>
<comment type="subcellular location">
    <subcellularLocation>
        <location evidence="8 9">Nucleus</location>
    </subcellularLocation>
</comment>
<keyword evidence="3 9" id="KW-0862">Zinc</keyword>
<dbReference type="GO" id="GO:0008270">
    <property type="term" value="F:zinc ion binding"/>
    <property type="evidence" value="ECO:0007669"/>
    <property type="project" value="UniProtKB-KW"/>
</dbReference>
<evidence type="ECO:0000256" key="9">
    <source>
        <dbReference type="RuleBase" id="RU369094"/>
    </source>
</evidence>
<dbReference type="Pfam" id="PF02701">
    <property type="entry name" value="Zn_ribbon_Dof"/>
    <property type="match status" value="1"/>
</dbReference>
<dbReference type="GO" id="GO:0003700">
    <property type="term" value="F:DNA-binding transcription factor activity"/>
    <property type="evidence" value="ECO:0007669"/>
    <property type="project" value="UniProtKB-UniRule"/>
</dbReference>
<organism evidence="12 13">
    <name type="scientific">Canna indica</name>
    <name type="common">Indian-shot</name>
    <dbReference type="NCBI Taxonomy" id="4628"/>
    <lineage>
        <taxon>Eukaryota</taxon>
        <taxon>Viridiplantae</taxon>
        <taxon>Streptophyta</taxon>
        <taxon>Embryophyta</taxon>
        <taxon>Tracheophyta</taxon>
        <taxon>Spermatophyta</taxon>
        <taxon>Magnoliopsida</taxon>
        <taxon>Liliopsida</taxon>
        <taxon>Zingiberales</taxon>
        <taxon>Cannaceae</taxon>
        <taxon>Canna</taxon>
    </lineage>
</organism>
<protein>
    <recommendedName>
        <fullName evidence="9">Dof zinc finger protein</fullName>
    </recommendedName>
</protein>
<keyword evidence="7 8" id="KW-0539">Nucleus</keyword>
<accession>A0AAQ3JL39</accession>
<dbReference type="PROSITE" id="PS50884">
    <property type="entry name" value="ZF_DOF_2"/>
    <property type="match status" value="1"/>
</dbReference>
<evidence type="ECO:0000256" key="6">
    <source>
        <dbReference type="ARBA" id="ARBA00023163"/>
    </source>
</evidence>
<keyword evidence="2 8" id="KW-0863">Zinc-finger</keyword>
<proteinExistence type="predicted"/>
<evidence type="ECO:0000313" key="13">
    <source>
        <dbReference type="Proteomes" id="UP001327560"/>
    </source>
</evidence>
<dbReference type="InterPro" id="IPR003851">
    <property type="entry name" value="Znf_Dof"/>
</dbReference>
<dbReference type="EMBL" id="CP136890">
    <property type="protein sequence ID" value="WOK91849.1"/>
    <property type="molecule type" value="Genomic_DNA"/>
</dbReference>
<evidence type="ECO:0000256" key="4">
    <source>
        <dbReference type="ARBA" id="ARBA00023015"/>
    </source>
</evidence>
<keyword evidence="6 9" id="KW-0804">Transcription</keyword>
<keyword evidence="1 9" id="KW-0479">Metal-binding</keyword>
<dbReference type="PANTHER" id="PTHR31992">
    <property type="entry name" value="DOF ZINC FINGER PROTEIN DOF1.4-RELATED"/>
    <property type="match status" value="1"/>
</dbReference>
<keyword evidence="13" id="KW-1185">Reference proteome</keyword>
<reference evidence="12 13" key="1">
    <citation type="submission" date="2023-10" db="EMBL/GenBank/DDBJ databases">
        <title>Chromosome-scale genome assembly provides insights into flower coloration mechanisms of Canna indica.</title>
        <authorList>
            <person name="Li C."/>
        </authorList>
    </citation>
    <scope>NUCLEOTIDE SEQUENCE [LARGE SCALE GENOMIC DNA]</scope>
    <source>
        <tissue evidence="12">Flower</tissue>
    </source>
</reference>
<evidence type="ECO:0000256" key="3">
    <source>
        <dbReference type="ARBA" id="ARBA00022833"/>
    </source>
</evidence>
<evidence type="ECO:0000256" key="10">
    <source>
        <dbReference type="SAM" id="MobiDB-lite"/>
    </source>
</evidence>
<dbReference type="PROSITE" id="PS01361">
    <property type="entry name" value="ZF_DOF_1"/>
    <property type="match status" value="1"/>
</dbReference>
<evidence type="ECO:0000259" key="11">
    <source>
        <dbReference type="PROSITE" id="PS50884"/>
    </source>
</evidence>
<dbReference type="InterPro" id="IPR045174">
    <property type="entry name" value="Dof"/>
</dbReference>
<evidence type="ECO:0000256" key="7">
    <source>
        <dbReference type="ARBA" id="ARBA00023242"/>
    </source>
</evidence>
<evidence type="ECO:0000256" key="1">
    <source>
        <dbReference type="ARBA" id="ARBA00022723"/>
    </source>
</evidence>
<gene>
    <name evidence="12" type="ORF">Cni_G00540</name>
</gene>
<dbReference type="PANTHER" id="PTHR31992:SF204">
    <property type="entry name" value="DOF ZINC FINGER PROTEIN"/>
    <property type="match status" value="1"/>
</dbReference>
<evidence type="ECO:0000313" key="12">
    <source>
        <dbReference type="EMBL" id="WOK91849.1"/>
    </source>
</evidence>